<gene>
    <name evidence="2" type="ORF">SY85_15815</name>
</gene>
<protein>
    <recommendedName>
        <fullName evidence="1">DUF5916 domain-containing protein</fullName>
    </recommendedName>
</protein>
<reference evidence="2 3" key="2">
    <citation type="journal article" date="2016" name="Int. J. Syst. Evol. Microbiol.">
        <title>Flavisolibacter tropicus sp. nov., isolated from tropical soil.</title>
        <authorList>
            <person name="Lee J.J."/>
            <person name="Kang M.S."/>
            <person name="Kim G.S."/>
            <person name="Lee C.S."/>
            <person name="Lim S."/>
            <person name="Lee J."/>
            <person name="Roh S.H."/>
            <person name="Kang H."/>
            <person name="Ha J.M."/>
            <person name="Bae S."/>
            <person name="Jung H.Y."/>
            <person name="Kim M.K."/>
        </authorList>
    </citation>
    <scope>NUCLEOTIDE SEQUENCE [LARGE SCALE GENOMIC DNA]</scope>
    <source>
        <strain evidence="2 3">LCS9</strain>
    </source>
</reference>
<dbReference type="SUPFAM" id="SSF49344">
    <property type="entry name" value="CBD9-like"/>
    <property type="match status" value="1"/>
</dbReference>
<reference evidence="3" key="1">
    <citation type="submission" date="2015-01" db="EMBL/GenBank/DDBJ databases">
        <title>Flavisolibacter sp./LCS9/ whole genome sequencing.</title>
        <authorList>
            <person name="Kim M.K."/>
            <person name="Srinivasan S."/>
            <person name="Lee J.-J."/>
        </authorList>
    </citation>
    <scope>NUCLEOTIDE SEQUENCE [LARGE SCALE GENOMIC DNA]</scope>
    <source>
        <strain evidence="3">LCS9</strain>
    </source>
</reference>
<dbReference type="PATRIC" id="fig|1492898.3.peg.3436"/>
<proteinExistence type="predicted"/>
<evidence type="ECO:0000313" key="2">
    <source>
        <dbReference type="EMBL" id="ANE53532.1"/>
    </source>
</evidence>
<keyword evidence="3" id="KW-1185">Reference proteome</keyword>
<dbReference type="EMBL" id="CP011390">
    <property type="protein sequence ID" value="ANE53532.1"/>
    <property type="molecule type" value="Genomic_DNA"/>
</dbReference>
<sequence>MLFPLLCATCVQVANAQTPTPKRVIDAVRSTSPIKIDGELNDEAWKTAPLATNFVEQRPQFGRLPDERTKTDFYILYDDNAVYIAGFCHEPSKDSISTELVGRDAVGVNDLVGVMFDTYQDEINGVGFYVTALGEQYDCKYSLGNEDGSWSTVYQTATKITNEGWTFEMMIPYSALRFSKEKIQSWGINFFRRRSKSGRQYFWNPIDPNKFGTMNQAGTWKGIHDIKAPIRLSFSPYLSSYLNGTPNGNGKKDWKATINGGMDVKYGISKAFTLDMTLIPDFGQVQSDNQVLNLSPFEVRYNENRSFFTEGTELFNKGNLFYSRRIGGRPLLYSGSYDGAEHVLKNPAETKLINATKVSGRTANGLGIGFFNAITKPQYAVIETAAKEQKEIETSPLTNYNILVLDQTMKNNSSVTLVNTNVMREGSAYDANVTAGLFDIYDKKVNWNGWGKIATSRLAGYEKPGQTYAGYNYEMNFGKFRGPFNFEVHEYMADDKYQQNDMGYSTNNNFLNRGFGAWYKFNKPRGIYNNIFAQASGTWSQRFRPRAYQYLSLDMNLRSQLKSLWSVGVYGNVTSEKQDFYEPRKEGLMFRKPGSWMAGFSVNSNSAKRYAIGAELYSRLSEKYHSSATEFFISNRYRFNDKLTVSLSNYNELYKNNIGFGFISEAGDSVIFGSRNVHTWENVFNVKYNFNTKMGITFRTRHYWSKVDYHRFYNLKADGYLEEVASVSQNPDNNANFFNIDMVYTWQFAQGSFINIGWKNIAERYDENVVNKYYHNLNEMVNNPQQSSFSVKVIYYLDYATLKSKRKTKV</sequence>
<dbReference type="KEGG" id="fla:SY85_15815"/>
<accession>A0A172U2S3</accession>
<dbReference type="STRING" id="1492898.SY85_15815"/>
<dbReference type="AlphaFoldDB" id="A0A172U2S3"/>
<dbReference type="Proteomes" id="UP000077177">
    <property type="component" value="Chromosome"/>
</dbReference>
<dbReference type="Gene3D" id="2.60.40.1190">
    <property type="match status" value="1"/>
</dbReference>
<dbReference type="InterPro" id="IPR045670">
    <property type="entry name" value="DUF5916"/>
</dbReference>
<evidence type="ECO:0000259" key="1">
    <source>
        <dbReference type="Pfam" id="PF19313"/>
    </source>
</evidence>
<feature type="domain" description="DUF5916" evidence="1">
    <location>
        <begin position="229"/>
        <end position="805"/>
    </location>
</feature>
<organism evidence="2 3">
    <name type="scientific">Flavisolibacter tropicus</name>
    <dbReference type="NCBI Taxonomy" id="1492898"/>
    <lineage>
        <taxon>Bacteria</taxon>
        <taxon>Pseudomonadati</taxon>
        <taxon>Bacteroidota</taxon>
        <taxon>Chitinophagia</taxon>
        <taxon>Chitinophagales</taxon>
        <taxon>Chitinophagaceae</taxon>
        <taxon>Flavisolibacter</taxon>
    </lineage>
</organism>
<dbReference type="Pfam" id="PF19313">
    <property type="entry name" value="DUF5916"/>
    <property type="match status" value="1"/>
</dbReference>
<name>A0A172U2S3_9BACT</name>
<dbReference type="CDD" id="cd09618">
    <property type="entry name" value="CBM9_like_2"/>
    <property type="match status" value="1"/>
</dbReference>
<evidence type="ECO:0000313" key="3">
    <source>
        <dbReference type="Proteomes" id="UP000077177"/>
    </source>
</evidence>